<feature type="region of interest" description="Disordered" evidence="1">
    <location>
        <begin position="148"/>
        <end position="170"/>
    </location>
</feature>
<proteinExistence type="predicted"/>
<evidence type="ECO:0000313" key="3">
    <source>
        <dbReference type="Proteomes" id="UP001152798"/>
    </source>
</evidence>
<accession>A0A9P0MZ54</accession>
<protein>
    <submittedName>
        <fullName evidence="2">Uncharacterized protein</fullName>
    </submittedName>
</protein>
<keyword evidence="3" id="KW-1185">Reference proteome</keyword>
<dbReference type="OrthoDB" id="10528622at2759"/>
<sequence length="170" mass="19112">MYVLPGAEINAADPQMEERRKWRESKKRMVLSALNPVAFHRLLHLRWYDTLVTSEASCAALQVIALLTYELLAPCSSDPKYASICMPRKPVRTPPRSTTGSLLLVAGAKDEPVPSRFGEQHLFTWSGSDLAERPSEAILVTISQAPPIVSSRDNNHDPLTRSRRSRMERM</sequence>
<reference evidence="2" key="1">
    <citation type="submission" date="2022-01" db="EMBL/GenBank/DDBJ databases">
        <authorList>
            <person name="King R."/>
        </authorList>
    </citation>
    <scope>NUCLEOTIDE SEQUENCE</scope>
</reference>
<feature type="compositionally biased region" description="Basic and acidic residues" evidence="1">
    <location>
        <begin position="153"/>
        <end position="170"/>
    </location>
</feature>
<dbReference type="Proteomes" id="UP001152798">
    <property type="component" value="Chromosome 7"/>
</dbReference>
<dbReference type="EMBL" id="OV725083">
    <property type="protein sequence ID" value="CAH1407743.1"/>
    <property type="molecule type" value="Genomic_DNA"/>
</dbReference>
<name>A0A9P0MZ54_NEZVI</name>
<gene>
    <name evidence="2" type="ORF">NEZAVI_LOCUS15392</name>
</gene>
<evidence type="ECO:0000256" key="1">
    <source>
        <dbReference type="SAM" id="MobiDB-lite"/>
    </source>
</evidence>
<organism evidence="2 3">
    <name type="scientific">Nezara viridula</name>
    <name type="common">Southern green stink bug</name>
    <name type="synonym">Cimex viridulus</name>
    <dbReference type="NCBI Taxonomy" id="85310"/>
    <lineage>
        <taxon>Eukaryota</taxon>
        <taxon>Metazoa</taxon>
        <taxon>Ecdysozoa</taxon>
        <taxon>Arthropoda</taxon>
        <taxon>Hexapoda</taxon>
        <taxon>Insecta</taxon>
        <taxon>Pterygota</taxon>
        <taxon>Neoptera</taxon>
        <taxon>Paraneoptera</taxon>
        <taxon>Hemiptera</taxon>
        <taxon>Heteroptera</taxon>
        <taxon>Panheteroptera</taxon>
        <taxon>Pentatomomorpha</taxon>
        <taxon>Pentatomoidea</taxon>
        <taxon>Pentatomidae</taxon>
        <taxon>Pentatominae</taxon>
        <taxon>Nezara</taxon>
    </lineage>
</organism>
<evidence type="ECO:0000313" key="2">
    <source>
        <dbReference type="EMBL" id="CAH1407743.1"/>
    </source>
</evidence>
<dbReference type="AlphaFoldDB" id="A0A9P0MZ54"/>